<protein>
    <submittedName>
        <fullName evidence="4">Cbb3-type cytochrome oxidase assembly protein CcoS</fullName>
    </submittedName>
</protein>
<feature type="transmembrane region" description="Helical" evidence="2">
    <location>
        <begin position="438"/>
        <end position="458"/>
    </location>
</feature>
<evidence type="ECO:0000313" key="5">
    <source>
        <dbReference type="Proteomes" id="UP000536442"/>
    </source>
</evidence>
<keyword evidence="2" id="KW-0812">Transmembrane</keyword>
<dbReference type="Pfam" id="PF00115">
    <property type="entry name" value="COX1"/>
    <property type="match status" value="1"/>
</dbReference>
<dbReference type="InterPro" id="IPR004714">
    <property type="entry name" value="Cyt_oxidase_maturation_cbb3"/>
</dbReference>
<keyword evidence="1" id="KW-0813">Transport</keyword>
<feature type="transmembrane region" description="Helical" evidence="2">
    <location>
        <begin position="160"/>
        <end position="181"/>
    </location>
</feature>
<keyword evidence="2" id="KW-1133">Transmembrane helix</keyword>
<feature type="transmembrane region" description="Helical" evidence="2">
    <location>
        <begin position="257"/>
        <end position="280"/>
    </location>
</feature>
<dbReference type="GO" id="GO:0022904">
    <property type="term" value="P:respiratory electron transport chain"/>
    <property type="evidence" value="ECO:0007669"/>
    <property type="project" value="TreeGrafter"/>
</dbReference>
<feature type="transmembrane region" description="Helical" evidence="2">
    <location>
        <begin position="320"/>
        <end position="342"/>
    </location>
</feature>
<feature type="transmembrane region" description="Helical" evidence="2">
    <location>
        <begin position="76"/>
        <end position="100"/>
    </location>
</feature>
<feature type="domain" description="Cytochrome oxidase subunit I profile" evidence="3">
    <location>
        <begin position="67"/>
        <end position="528"/>
    </location>
</feature>
<gene>
    <name evidence="4" type="primary">ccoS</name>
    <name evidence="4" type="ORF">HLV39_10425</name>
</gene>
<keyword evidence="2" id="KW-0472">Membrane</keyword>
<dbReference type="GO" id="GO:0006119">
    <property type="term" value="P:oxidative phosphorylation"/>
    <property type="evidence" value="ECO:0007669"/>
    <property type="project" value="UniProtKB-UniPathway"/>
</dbReference>
<keyword evidence="5" id="KW-1185">Reference proteome</keyword>
<dbReference type="GO" id="GO:0020037">
    <property type="term" value="F:heme binding"/>
    <property type="evidence" value="ECO:0007669"/>
    <property type="project" value="InterPro"/>
</dbReference>
<dbReference type="PANTHER" id="PTHR10422:SF29">
    <property type="entry name" value="CYTOCHROME C OXIDASE SUBUNIT 1 HOMOLOG, BACTEROID"/>
    <property type="match status" value="1"/>
</dbReference>
<dbReference type="PANTHER" id="PTHR10422">
    <property type="entry name" value="CYTOCHROME C OXIDASE SUBUNIT 1"/>
    <property type="match status" value="1"/>
</dbReference>
<proteinExistence type="predicted"/>
<dbReference type="GO" id="GO:0015990">
    <property type="term" value="P:electron transport coupled proton transport"/>
    <property type="evidence" value="ECO:0007669"/>
    <property type="project" value="TreeGrafter"/>
</dbReference>
<keyword evidence="1" id="KW-0679">Respiratory chain</keyword>
<feature type="transmembrane region" description="Helical" evidence="2">
    <location>
        <begin position="363"/>
        <end position="380"/>
    </location>
</feature>
<dbReference type="GO" id="GO:0016020">
    <property type="term" value="C:membrane"/>
    <property type="evidence" value="ECO:0007669"/>
    <property type="project" value="InterPro"/>
</dbReference>
<dbReference type="Gene3D" id="1.20.210.10">
    <property type="entry name" value="Cytochrome c oxidase-like, subunit I domain"/>
    <property type="match status" value="1"/>
</dbReference>
<feature type="transmembrane region" description="Helical" evidence="2">
    <location>
        <begin position="193"/>
        <end position="213"/>
    </location>
</feature>
<feature type="transmembrane region" description="Helical" evidence="2">
    <location>
        <begin position="225"/>
        <end position="245"/>
    </location>
</feature>
<dbReference type="Pfam" id="PF03597">
    <property type="entry name" value="FixS"/>
    <property type="match status" value="1"/>
</dbReference>
<dbReference type="PROSITE" id="PS50855">
    <property type="entry name" value="COX1"/>
    <property type="match status" value="1"/>
</dbReference>
<comment type="caution">
    <text evidence="4">The sequence shown here is derived from an EMBL/GenBank/DDBJ whole genome shotgun (WGS) entry which is preliminary data.</text>
</comment>
<evidence type="ECO:0000259" key="3">
    <source>
        <dbReference type="PROSITE" id="PS50855"/>
    </source>
</evidence>
<dbReference type="Proteomes" id="UP000536442">
    <property type="component" value="Unassembled WGS sequence"/>
</dbReference>
<dbReference type="EMBL" id="JABEVQ010000005">
    <property type="protein sequence ID" value="NWN91905.1"/>
    <property type="molecule type" value="Genomic_DNA"/>
</dbReference>
<feature type="transmembrane region" description="Helical" evidence="2">
    <location>
        <begin position="126"/>
        <end position="148"/>
    </location>
</feature>
<dbReference type="InterPro" id="IPR000883">
    <property type="entry name" value="Cyt_C_Oxase_1"/>
</dbReference>
<dbReference type="InterPro" id="IPR023616">
    <property type="entry name" value="Cyt_c_oxase-like_su1_dom"/>
</dbReference>
<feature type="transmembrane region" description="Helical" evidence="2">
    <location>
        <begin position="478"/>
        <end position="503"/>
    </location>
</feature>
<organism evidence="4 5">
    <name type="scientific">Marinobacter adhaerens</name>
    <dbReference type="NCBI Taxonomy" id="1033846"/>
    <lineage>
        <taxon>Bacteria</taxon>
        <taxon>Pseudomonadati</taxon>
        <taxon>Pseudomonadota</taxon>
        <taxon>Gammaproteobacteria</taxon>
        <taxon>Pseudomonadales</taxon>
        <taxon>Marinobacteraceae</taxon>
        <taxon>Marinobacter</taxon>
    </lineage>
</organism>
<name>A0A851HYB2_9GAMM</name>
<dbReference type="InterPro" id="IPR036927">
    <property type="entry name" value="Cyt_c_oxase-like_su1_sf"/>
</dbReference>
<evidence type="ECO:0000256" key="1">
    <source>
        <dbReference type="ARBA" id="ARBA00022660"/>
    </source>
</evidence>
<dbReference type="AlphaFoldDB" id="A0A851HYB2"/>
<evidence type="ECO:0000256" key="2">
    <source>
        <dbReference type="SAM" id="Phobius"/>
    </source>
</evidence>
<dbReference type="GO" id="GO:0004129">
    <property type="term" value="F:cytochrome-c oxidase activity"/>
    <property type="evidence" value="ECO:0007669"/>
    <property type="project" value="InterPro"/>
</dbReference>
<dbReference type="UniPathway" id="UPA00705"/>
<feature type="transmembrane region" description="Helical" evidence="2">
    <location>
        <begin position="400"/>
        <end position="418"/>
    </location>
</feature>
<keyword evidence="1" id="KW-0249">Electron transport</keyword>
<reference evidence="4 5" key="1">
    <citation type="submission" date="2020-03" db="EMBL/GenBank/DDBJ databases">
        <title>Metagenomic, metatranscriptomic, and metabolomic analyses revealed the key microbes and metabolic features during the fermentation of ganjang, Korean traditional soy sauce.</title>
        <authorList>
            <person name="Chun B.H."/>
            <person name="Jeon C.O."/>
        </authorList>
    </citation>
    <scope>NUCLEOTIDE SEQUENCE [LARGE SCALE GENOMIC DNA]</scope>
    <source>
        <strain evidence="4 5">KG14</strain>
    </source>
</reference>
<feature type="transmembrane region" description="Helical" evidence="2">
    <location>
        <begin position="6"/>
        <end position="27"/>
    </location>
</feature>
<dbReference type="SUPFAM" id="SSF81442">
    <property type="entry name" value="Cytochrome c oxidase subunit I-like"/>
    <property type="match status" value="1"/>
</dbReference>
<sequence>MNMTIGTLLAFSFLVSLIALAALIWAISRKQFQVTQKDAMTIFDDGKPGTFDDPSHAKGQLREATTLPLSHETRRLLLLGFGTAIFWLLLGSVFGVIASFKMHLPDWLNQAAPLTFGRMRTMHLNLVIYGWLSLAGIATAMWLIPTLFKTHLRKTGMATMGVILWNLGVAGGVIAIGSGWTDGLEWLEIPWQLDILLAVAGACLAIPLVVTAAHRKVDHIYVSGWYYLAGLVWFPSLFFLANLPSTHFGVQQATVNWWFAHNVLGLWLTPLGLGAAYYFIPKIIGKPIYSYRLSLLGFWALALFYSQVGIHHLIGGPVPTWVVTLSVVQSVMMIIPVLAVAINQHVLWIGNFWAVRESLPLRFIATGALMYTFASVQGSMEAVRAVNTVTHFTHYTVGHAHLGAYAFVAMVLFGSVYYMMPRILNRAWPFPRMINMHFWLVFVGFAIYFIALTAGGWLQGLAMMDASKDWLESMELTIPYLQARSVGGTLMTLGHLLFAVNVYSLFAGKQPSKASAGTAIPATESGAR</sequence>
<feature type="transmembrane region" description="Helical" evidence="2">
    <location>
        <begin position="292"/>
        <end position="314"/>
    </location>
</feature>
<evidence type="ECO:0000313" key="4">
    <source>
        <dbReference type="EMBL" id="NWN91905.1"/>
    </source>
</evidence>
<accession>A0A851HYB2</accession>